<gene>
    <name evidence="1" type="ORF">DC045_11720</name>
</gene>
<sequence length="37" mass="4233">MTTKEKNRPLRVLQLTDPHLMARADGDLLGVRTRESL</sequence>
<accession>A0A352IU23</accession>
<dbReference type="AlphaFoldDB" id="A0A352IU23"/>
<feature type="non-terminal residue" evidence="1">
    <location>
        <position position="37"/>
    </location>
</feature>
<evidence type="ECO:0000313" key="2">
    <source>
        <dbReference type="Proteomes" id="UP000263489"/>
    </source>
</evidence>
<proteinExistence type="predicted"/>
<name>A0A352IU23_9GAMM</name>
<dbReference type="Proteomes" id="UP000263489">
    <property type="component" value="Unassembled WGS sequence"/>
</dbReference>
<reference evidence="1 2" key="1">
    <citation type="journal article" date="2018" name="Nat. Biotechnol.">
        <title>A standardized bacterial taxonomy based on genome phylogeny substantially revises the tree of life.</title>
        <authorList>
            <person name="Parks D.H."/>
            <person name="Chuvochina M."/>
            <person name="Waite D.W."/>
            <person name="Rinke C."/>
            <person name="Skarshewski A."/>
            <person name="Chaumeil P.A."/>
            <person name="Hugenholtz P."/>
        </authorList>
    </citation>
    <scope>NUCLEOTIDE SEQUENCE [LARGE SCALE GENOMIC DNA]</scope>
    <source>
        <strain evidence="1">UBA9380</strain>
    </source>
</reference>
<organism evidence="1 2">
    <name type="scientific">Marinobacter adhaerens</name>
    <dbReference type="NCBI Taxonomy" id="1033846"/>
    <lineage>
        <taxon>Bacteria</taxon>
        <taxon>Pseudomonadati</taxon>
        <taxon>Pseudomonadota</taxon>
        <taxon>Gammaproteobacteria</taxon>
        <taxon>Pseudomonadales</taxon>
        <taxon>Marinobacteraceae</taxon>
        <taxon>Marinobacter</taxon>
    </lineage>
</organism>
<dbReference type="EMBL" id="DNNA01000182">
    <property type="protein sequence ID" value="HBC34956.1"/>
    <property type="molecule type" value="Genomic_DNA"/>
</dbReference>
<comment type="caution">
    <text evidence="1">The sequence shown here is derived from an EMBL/GenBank/DDBJ whole genome shotgun (WGS) entry which is preliminary data.</text>
</comment>
<protein>
    <submittedName>
        <fullName evidence="1">Phosphodiesterase</fullName>
    </submittedName>
</protein>
<evidence type="ECO:0000313" key="1">
    <source>
        <dbReference type="EMBL" id="HBC34956.1"/>
    </source>
</evidence>